<evidence type="ECO:0000313" key="1">
    <source>
        <dbReference type="EMBL" id="MDA0635312.1"/>
    </source>
</evidence>
<sequence>MRIRLTVLGEQGDRDVVLDGDDDATVATVSAALGDREPLAPVVRLPRARAPYGMSSPAASGPLGGPALP</sequence>
<organism evidence="1 2">
    <name type="scientific">Nonomuraea corallina</name>
    <dbReference type="NCBI Taxonomy" id="2989783"/>
    <lineage>
        <taxon>Bacteria</taxon>
        <taxon>Bacillati</taxon>
        <taxon>Actinomycetota</taxon>
        <taxon>Actinomycetes</taxon>
        <taxon>Streptosporangiales</taxon>
        <taxon>Streptosporangiaceae</taxon>
        <taxon>Nonomuraea</taxon>
    </lineage>
</organism>
<name>A0ABT4SDQ5_9ACTN</name>
<accession>A0ABT4SDQ5</accession>
<feature type="non-terminal residue" evidence="1">
    <location>
        <position position="69"/>
    </location>
</feature>
<evidence type="ECO:0000313" key="2">
    <source>
        <dbReference type="Proteomes" id="UP001144036"/>
    </source>
</evidence>
<dbReference type="EMBL" id="JAPNNL010000065">
    <property type="protein sequence ID" value="MDA0635312.1"/>
    <property type="molecule type" value="Genomic_DNA"/>
</dbReference>
<dbReference type="Proteomes" id="UP001144036">
    <property type="component" value="Unassembled WGS sequence"/>
</dbReference>
<comment type="caution">
    <text evidence="1">The sequence shown here is derived from an EMBL/GenBank/DDBJ whole genome shotgun (WGS) entry which is preliminary data.</text>
</comment>
<protein>
    <submittedName>
        <fullName evidence="1">Uncharacterized protein</fullName>
    </submittedName>
</protein>
<keyword evidence="2" id="KW-1185">Reference proteome</keyword>
<reference evidence="1" key="1">
    <citation type="submission" date="2022-11" db="EMBL/GenBank/DDBJ databases">
        <title>Nonomuraea corallina sp. nov., a new species of the genus Nonomuraea isolated from sea side sediment in Thai sea.</title>
        <authorList>
            <person name="Ngamcharungchit C."/>
            <person name="Matsumoto A."/>
            <person name="Suriyachadkun C."/>
            <person name="Panbangred W."/>
            <person name="Inahashi Y."/>
            <person name="Intra B."/>
        </authorList>
    </citation>
    <scope>NUCLEOTIDE SEQUENCE</scope>
    <source>
        <strain evidence="1">MCN248</strain>
    </source>
</reference>
<proteinExistence type="predicted"/>
<dbReference type="RefSeq" id="WP_270156153.1">
    <property type="nucleotide sequence ID" value="NZ_JAPNNL010000065.1"/>
</dbReference>
<gene>
    <name evidence="1" type="ORF">OUY22_17970</name>
</gene>